<reference evidence="2 3" key="1">
    <citation type="journal article" date="2015" name="Genome Announc.">
        <title>Draft Genome Sequence and Gene Annotation of the Entomopathogenic Fungus Verticillium hemipterigenum.</title>
        <authorList>
            <person name="Horn F."/>
            <person name="Habel A."/>
            <person name="Scharf D.H."/>
            <person name="Dworschak J."/>
            <person name="Brakhage A.A."/>
            <person name="Guthke R."/>
            <person name="Hertweck C."/>
            <person name="Linde J."/>
        </authorList>
    </citation>
    <scope>NUCLEOTIDE SEQUENCE [LARGE SCALE GENOMIC DNA]</scope>
</reference>
<evidence type="ECO:0000313" key="2">
    <source>
        <dbReference type="EMBL" id="CEJ91543.1"/>
    </source>
</evidence>
<dbReference type="Proteomes" id="UP000039046">
    <property type="component" value="Unassembled WGS sequence"/>
</dbReference>
<protein>
    <recommendedName>
        <fullName evidence="4">Muramidase</fullName>
    </recommendedName>
</protein>
<accession>A0A0A1TLA5</accession>
<feature type="chain" id="PRO_5001979789" description="Muramidase" evidence="1">
    <location>
        <begin position="18"/>
        <end position="234"/>
    </location>
</feature>
<proteinExistence type="predicted"/>
<evidence type="ECO:0000256" key="1">
    <source>
        <dbReference type="SAM" id="SignalP"/>
    </source>
</evidence>
<evidence type="ECO:0008006" key="4">
    <source>
        <dbReference type="Google" id="ProtNLM"/>
    </source>
</evidence>
<sequence>MLGQVAVIATTLVAATAAVPTTLDARSNEDKYVAYSGNGSTKDKWPAMSDWASYDELWKANKPLMEKSCGYNNWGAENSKDEIAAIKSSIDDVAKSSGVDKRFILTIIMQESKGCVRVPVTDNGVRNPGLMQSHDGKGNCEKTSPCPKSEILQMIKDGVEGTKKGDGIKQTLKTAKEKTKDDGARAYYAAARLYNSGSADYKNLNDGKGSTPCYASDVANRFTGWTLAASKCTA</sequence>
<dbReference type="InterPro" id="IPR023346">
    <property type="entry name" value="Lysozyme-like_dom_sf"/>
</dbReference>
<keyword evidence="1" id="KW-0732">Signal</keyword>
<evidence type="ECO:0000313" key="3">
    <source>
        <dbReference type="Proteomes" id="UP000039046"/>
    </source>
</evidence>
<dbReference type="OrthoDB" id="1193027at2759"/>
<dbReference type="AlphaFoldDB" id="A0A0A1TLA5"/>
<dbReference type="Gene3D" id="1.10.530.10">
    <property type="match status" value="1"/>
</dbReference>
<name>A0A0A1TLA5_9HYPO</name>
<feature type="signal peptide" evidence="1">
    <location>
        <begin position="1"/>
        <end position="17"/>
    </location>
</feature>
<organism evidence="2 3">
    <name type="scientific">[Torrubiella] hemipterigena</name>
    <dbReference type="NCBI Taxonomy" id="1531966"/>
    <lineage>
        <taxon>Eukaryota</taxon>
        <taxon>Fungi</taxon>
        <taxon>Dikarya</taxon>
        <taxon>Ascomycota</taxon>
        <taxon>Pezizomycotina</taxon>
        <taxon>Sordariomycetes</taxon>
        <taxon>Hypocreomycetidae</taxon>
        <taxon>Hypocreales</taxon>
        <taxon>Clavicipitaceae</taxon>
        <taxon>Clavicipitaceae incertae sedis</taxon>
        <taxon>'Torrubiella' clade</taxon>
    </lineage>
</organism>
<dbReference type="HOGENOM" id="CLU_058267_1_0_1"/>
<dbReference type="EMBL" id="CDHN01000004">
    <property type="protein sequence ID" value="CEJ91543.1"/>
    <property type="molecule type" value="Genomic_DNA"/>
</dbReference>
<gene>
    <name evidence="2" type="ORF">VHEMI07245</name>
</gene>
<keyword evidence="3" id="KW-1185">Reference proteome</keyword>
<dbReference type="SUPFAM" id="SSF53955">
    <property type="entry name" value="Lysozyme-like"/>
    <property type="match status" value="1"/>
</dbReference>